<dbReference type="AlphaFoldDB" id="A0A382Y4T0"/>
<accession>A0A382Y4T0</accession>
<feature type="coiled-coil region" evidence="1">
    <location>
        <begin position="86"/>
        <end position="120"/>
    </location>
</feature>
<evidence type="ECO:0000313" key="3">
    <source>
        <dbReference type="EMBL" id="SVD78140.1"/>
    </source>
</evidence>
<organism evidence="3">
    <name type="scientific">marine metagenome</name>
    <dbReference type="NCBI Taxonomy" id="408172"/>
    <lineage>
        <taxon>unclassified sequences</taxon>
        <taxon>metagenomes</taxon>
        <taxon>ecological metagenomes</taxon>
    </lineage>
</organism>
<keyword evidence="1" id="KW-0175">Coiled coil</keyword>
<evidence type="ECO:0000256" key="2">
    <source>
        <dbReference type="SAM" id="Phobius"/>
    </source>
</evidence>
<evidence type="ECO:0000256" key="1">
    <source>
        <dbReference type="SAM" id="Coils"/>
    </source>
</evidence>
<keyword evidence="2" id="KW-0472">Membrane</keyword>
<feature type="transmembrane region" description="Helical" evidence="2">
    <location>
        <begin position="12"/>
        <end position="31"/>
    </location>
</feature>
<proteinExistence type="predicted"/>
<dbReference type="EMBL" id="UINC01172851">
    <property type="protein sequence ID" value="SVD78140.1"/>
    <property type="molecule type" value="Genomic_DNA"/>
</dbReference>
<keyword evidence="2" id="KW-0812">Transmembrane</keyword>
<gene>
    <name evidence="3" type="ORF">METZ01_LOCUS430994</name>
</gene>
<reference evidence="3" key="1">
    <citation type="submission" date="2018-05" db="EMBL/GenBank/DDBJ databases">
        <authorList>
            <person name="Lanie J.A."/>
            <person name="Ng W.-L."/>
            <person name="Kazmierczak K.M."/>
            <person name="Andrzejewski T.M."/>
            <person name="Davidsen T.M."/>
            <person name="Wayne K.J."/>
            <person name="Tettelin H."/>
            <person name="Glass J.I."/>
            <person name="Rusch D."/>
            <person name="Podicherti R."/>
            <person name="Tsui H.-C.T."/>
            <person name="Winkler M.E."/>
        </authorList>
    </citation>
    <scope>NUCLEOTIDE SEQUENCE</scope>
</reference>
<keyword evidence="2" id="KW-1133">Transmembrane helix</keyword>
<sequence>MIDKIKGLKKGAILYIALIIVLLIIVMNQSGSIKDLESGLSDANDTIISRESSIESMEEKHGIAVAILDSAIAGLELSAVDINAKLNDVDTQRGNLESEVVNLQSQLSDASAKLEDALTNPNCPVTE</sequence>
<name>A0A382Y4T0_9ZZZZ</name>
<protein>
    <submittedName>
        <fullName evidence="3">Uncharacterized protein</fullName>
    </submittedName>
</protein>